<keyword evidence="3" id="KW-1185">Reference proteome</keyword>
<reference evidence="2 3" key="1">
    <citation type="submission" date="2024-10" db="EMBL/GenBank/DDBJ databases">
        <authorList>
            <person name="Kim D."/>
        </authorList>
    </citation>
    <scope>NUCLEOTIDE SEQUENCE [LARGE SCALE GENOMIC DNA]</scope>
    <source>
        <strain evidence="2">Taebaek</strain>
    </source>
</reference>
<gene>
    <name evidence="2" type="ORF">niasHS_009967</name>
</gene>
<name>A0ABD2JD23_HETSC</name>
<keyword evidence="1" id="KW-0472">Membrane</keyword>
<feature type="transmembrane region" description="Helical" evidence="1">
    <location>
        <begin position="86"/>
        <end position="112"/>
    </location>
</feature>
<protein>
    <recommendedName>
        <fullName evidence="4">G-protein coupled receptors family 1 profile domain-containing protein</fullName>
    </recommendedName>
</protein>
<organism evidence="2 3">
    <name type="scientific">Heterodera schachtii</name>
    <name type="common">Sugarbeet cyst nematode worm</name>
    <name type="synonym">Tylenchus schachtii</name>
    <dbReference type="NCBI Taxonomy" id="97005"/>
    <lineage>
        <taxon>Eukaryota</taxon>
        <taxon>Metazoa</taxon>
        <taxon>Ecdysozoa</taxon>
        <taxon>Nematoda</taxon>
        <taxon>Chromadorea</taxon>
        <taxon>Rhabditida</taxon>
        <taxon>Tylenchina</taxon>
        <taxon>Tylenchomorpha</taxon>
        <taxon>Tylenchoidea</taxon>
        <taxon>Heteroderidae</taxon>
        <taxon>Heteroderinae</taxon>
        <taxon>Heterodera</taxon>
    </lineage>
</organism>
<feature type="transmembrane region" description="Helical" evidence="1">
    <location>
        <begin position="238"/>
        <end position="255"/>
    </location>
</feature>
<accession>A0ABD2JD23</accession>
<keyword evidence="1" id="KW-1133">Transmembrane helix</keyword>
<proteinExistence type="predicted"/>
<comment type="caution">
    <text evidence="2">The sequence shown here is derived from an EMBL/GenBank/DDBJ whole genome shotgun (WGS) entry which is preliminary data.</text>
</comment>
<keyword evidence="1" id="KW-0812">Transmembrane</keyword>
<feature type="transmembrane region" description="Helical" evidence="1">
    <location>
        <begin position="278"/>
        <end position="302"/>
    </location>
</feature>
<feature type="transmembrane region" description="Helical" evidence="1">
    <location>
        <begin position="157"/>
        <end position="179"/>
    </location>
</feature>
<evidence type="ECO:0000256" key="1">
    <source>
        <dbReference type="SAM" id="Phobius"/>
    </source>
</evidence>
<dbReference type="AlphaFoldDB" id="A0ABD2JD23"/>
<sequence length="305" mass="34298">MTDQICQYLNISLFTKYETANLASKFAALDLDKNMTTVGEWIFSPIIHQFVVAKCTFQHQSKLIESANYQQINNDMKNEMLILSPIWPFIVLPGIFACLSIVLNFSLILVTFTKIKDHNVSNWLLAFDSFCQLCFASQFLVNLFALILQYQFVDYRICLGTGIASTVMTFVYCNTGLFSDVTGTTPAYVLLTLSLVNYAAIFVLLLCRYMKQKIRGQLGTIGSAAAADHPMRKMFKSVFLLSLIILVGWLITTVSRDNVMDLFMLIFTKAFKIENKSAILDIIAGILTCIPIWTSASGPLILMMN</sequence>
<feature type="transmembrane region" description="Helical" evidence="1">
    <location>
        <begin position="124"/>
        <end position="145"/>
    </location>
</feature>
<dbReference type="EMBL" id="JBICCN010000157">
    <property type="protein sequence ID" value="KAL3088516.1"/>
    <property type="molecule type" value="Genomic_DNA"/>
</dbReference>
<feature type="transmembrane region" description="Helical" evidence="1">
    <location>
        <begin position="185"/>
        <end position="207"/>
    </location>
</feature>
<evidence type="ECO:0008006" key="4">
    <source>
        <dbReference type="Google" id="ProtNLM"/>
    </source>
</evidence>
<evidence type="ECO:0000313" key="2">
    <source>
        <dbReference type="EMBL" id="KAL3088516.1"/>
    </source>
</evidence>
<evidence type="ECO:0000313" key="3">
    <source>
        <dbReference type="Proteomes" id="UP001620645"/>
    </source>
</evidence>
<dbReference type="Proteomes" id="UP001620645">
    <property type="component" value="Unassembled WGS sequence"/>
</dbReference>